<feature type="signal peptide" evidence="1">
    <location>
        <begin position="1"/>
        <end position="21"/>
    </location>
</feature>
<dbReference type="RefSeq" id="WP_228460046.1">
    <property type="nucleotide sequence ID" value="NZ_JACHKS010000001.1"/>
</dbReference>
<keyword evidence="3" id="KW-1185">Reference proteome</keyword>
<dbReference type="EMBL" id="JACHKS010000001">
    <property type="protein sequence ID" value="MBB6329935.1"/>
    <property type="molecule type" value="Genomic_DNA"/>
</dbReference>
<evidence type="ECO:0000313" key="2">
    <source>
        <dbReference type="EMBL" id="MBB6329935.1"/>
    </source>
</evidence>
<sequence>MKKIVTIILLSLGMASLSGQSKNNSKENEFKFKDSKNTACFVCNHIFDKSRPILYVTHDSDGFWQFLCGEDHHTEDDIKVISLLQAVQLDNTINDLYELPLNVGAERKNITEKWEPFKITD</sequence>
<name>A0ABR6PW39_9FLAO</name>
<dbReference type="Proteomes" id="UP000587367">
    <property type="component" value="Unassembled WGS sequence"/>
</dbReference>
<evidence type="ECO:0000256" key="1">
    <source>
        <dbReference type="SAM" id="SignalP"/>
    </source>
</evidence>
<comment type="caution">
    <text evidence="2">The sequence shown here is derived from an EMBL/GenBank/DDBJ whole genome shotgun (WGS) entry which is preliminary data.</text>
</comment>
<feature type="chain" id="PRO_5046895345" description="DUF2185 domain-containing protein" evidence="1">
    <location>
        <begin position="22"/>
        <end position="121"/>
    </location>
</feature>
<keyword evidence="1" id="KW-0732">Signal</keyword>
<protein>
    <recommendedName>
        <fullName evidence="4">DUF2185 domain-containing protein</fullName>
    </recommendedName>
</protein>
<evidence type="ECO:0000313" key="3">
    <source>
        <dbReference type="Proteomes" id="UP000587367"/>
    </source>
</evidence>
<evidence type="ECO:0008006" key="4">
    <source>
        <dbReference type="Google" id="ProtNLM"/>
    </source>
</evidence>
<accession>A0ABR6PW39</accession>
<proteinExistence type="predicted"/>
<organism evidence="2 3">
    <name type="scientific">Chryseobacterium sediminis</name>
    <dbReference type="NCBI Taxonomy" id="1679494"/>
    <lineage>
        <taxon>Bacteria</taxon>
        <taxon>Pseudomonadati</taxon>
        <taxon>Bacteroidota</taxon>
        <taxon>Flavobacteriia</taxon>
        <taxon>Flavobacteriales</taxon>
        <taxon>Weeksellaceae</taxon>
        <taxon>Chryseobacterium group</taxon>
        <taxon>Chryseobacterium</taxon>
    </lineage>
</organism>
<reference evidence="2 3" key="1">
    <citation type="submission" date="2020-08" db="EMBL/GenBank/DDBJ databases">
        <title>Functional genomics of gut bacteria from endangered species of beetles.</title>
        <authorList>
            <person name="Carlos-Shanley C."/>
        </authorList>
    </citation>
    <scope>NUCLEOTIDE SEQUENCE [LARGE SCALE GENOMIC DNA]</scope>
    <source>
        <strain evidence="2 3">S00068</strain>
    </source>
</reference>
<gene>
    <name evidence="2" type="ORF">HNP24_000885</name>
</gene>